<keyword evidence="5" id="KW-0998">Cell outer membrane</keyword>
<evidence type="ECO:0000313" key="9">
    <source>
        <dbReference type="Proteomes" id="UP000290637"/>
    </source>
</evidence>
<dbReference type="Pfam" id="PF13627">
    <property type="entry name" value="LptM_cons"/>
    <property type="match status" value="1"/>
</dbReference>
<evidence type="ECO:0000256" key="6">
    <source>
        <dbReference type="ARBA" id="ARBA00023288"/>
    </source>
</evidence>
<dbReference type="AlphaFoldDB" id="A0A4V0Z4K0"/>
<evidence type="ECO:0000256" key="7">
    <source>
        <dbReference type="SAM" id="MobiDB-lite"/>
    </source>
</evidence>
<dbReference type="KEGG" id="plue:EWM63_10815"/>
<feature type="region of interest" description="Disordered" evidence="7">
    <location>
        <begin position="20"/>
        <end position="50"/>
    </location>
</feature>
<evidence type="ECO:0000256" key="2">
    <source>
        <dbReference type="ARBA" id="ARBA00022729"/>
    </source>
</evidence>
<evidence type="ECO:0000313" key="8">
    <source>
        <dbReference type="EMBL" id="QBE67213.1"/>
    </source>
</evidence>
<evidence type="ECO:0000256" key="4">
    <source>
        <dbReference type="ARBA" id="ARBA00023139"/>
    </source>
</evidence>
<evidence type="ECO:0008006" key="10">
    <source>
        <dbReference type="Google" id="ProtNLM"/>
    </source>
</evidence>
<comment type="subcellular location">
    <subcellularLocation>
        <location evidence="1">Cell outer membrane</location>
        <topology evidence="1">Lipid-anchor</topology>
    </subcellularLocation>
</comment>
<keyword evidence="6" id="KW-0449">Lipoprotein</keyword>
<name>A0A4V0Z4K0_9BURK</name>
<evidence type="ECO:0000256" key="5">
    <source>
        <dbReference type="ARBA" id="ARBA00023237"/>
    </source>
</evidence>
<protein>
    <recommendedName>
        <fullName evidence="10">Lipoprotein</fullName>
    </recommendedName>
</protein>
<keyword evidence="4" id="KW-0564">Palmitate</keyword>
<organism evidence="8 9">
    <name type="scientific">Pseudoduganella lutea</name>
    <dbReference type="NCBI Taxonomy" id="321985"/>
    <lineage>
        <taxon>Bacteria</taxon>
        <taxon>Pseudomonadati</taxon>
        <taxon>Pseudomonadota</taxon>
        <taxon>Betaproteobacteria</taxon>
        <taxon>Burkholderiales</taxon>
        <taxon>Oxalobacteraceae</taxon>
        <taxon>Telluria group</taxon>
        <taxon>Pseudoduganella</taxon>
    </lineage>
</organism>
<dbReference type="GO" id="GO:0009279">
    <property type="term" value="C:cell outer membrane"/>
    <property type="evidence" value="ECO:0007669"/>
    <property type="project" value="UniProtKB-SubCell"/>
</dbReference>
<keyword evidence="2" id="KW-0732">Signal</keyword>
<dbReference type="Proteomes" id="UP000290637">
    <property type="component" value="Chromosome"/>
</dbReference>
<sequence length="50" mass="4885">MLIAVSLAACGQTGALYLPKQPVKADSPTGKPGVAPASAPLPSTPPASQQ</sequence>
<evidence type="ECO:0000256" key="3">
    <source>
        <dbReference type="ARBA" id="ARBA00023136"/>
    </source>
</evidence>
<evidence type="ECO:0000256" key="1">
    <source>
        <dbReference type="ARBA" id="ARBA00004459"/>
    </source>
</evidence>
<dbReference type="EMBL" id="CP035913">
    <property type="protein sequence ID" value="QBE67213.1"/>
    <property type="molecule type" value="Genomic_DNA"/>
</dbReference>
<feature type="compositionally biased region" description="Low complexity" evidence="7">
    <location>
        <begin position="35"/>
        <end position="50"/>
    </location>
</feature>
<accession>A0A4V0Z4K0</accession>
<proteinExistence type="predicted"/>
<reference evidence="8 9" key="1">
    <citation type="submission" date="2019-02" db="EMBL/GenBank/DDBJ databases">
        <title>Draft Genome Sequences of Six Type Strains of the Genus Massilia.</title>
        <authorList>
            <person name="Miess H."/>
            <person name="Frediansyhah A."/>
            <person name="Gross H."/>
        </authorList>
    </citation>
    <scope>NUCLEOTIDE SEQUENCE [LARGE SCALE GENOMIC DNA]</scope>
    <source>
        <strain evidence="8 9">DSM 17473</strain>
    </source>
</reference>
<gene>
    <name evidence="8" type="ORF">EWM63_10815</name>
</gene>
<dbReference type="InterPro" id="IPR032831">
    <property type="entry name" value="LptM_cons"/>
</dbReference>
<keyword evidence="3" id="KW-0472">Membrane</keyword>
<dbReference type="OrthoDB" id="8760057at2"/>
<keyword evidence="9" id="KW-1185">Reference proteome</keyword>
<dbReference type="NCBIfam" id="NF047847">
    <property type="entry name" value="SS_mature_LptM"/>
    <property type="match status" value="1"/>
</dbReference>